<keyword evidence="7" id="KW-1185">Reference proteome</keyword>
<dbReference type="Gene3D" id="2.130.10.10">
    <property type="entry name" value="YVTN repeat-like/Quinoprotein amine dehydrogenase"/>
    <property type="match status" value="1"/>
</dbReference>
<evidence type="ECO:0000256" key="1">
    <source>
        <dbReference type="ARBA" id="ARBA00022574"/>
    </source>
</evidence>
<feature type="repeat" description="WD" evidence="4">
    <location>
        <begin position="239"/>
        <end position="267"/>
    </location>
</feature>
<evidence type="ECO:0000256" key="3">
    <source>
        <dbReference type="ARBA" id="ARBA00025740"/>
    </source>
</evidence>
<feature type="region of interest" description="Disordered" evidence="5">
    <location>
        <begin position="357"/>
        <end position="383"/>
    </location>
</feature>
<sequence>MPKSPRMINFLNFNQNGSCISMGTSDGFEIFNCEPFGKFCSDETGGYGIVEMLFSTSLLAVVGVGDQPAMSPRRLRILNTKRHSTICEVTFPSTILAVKMNRSRLVVLLQDQIYIYDISNMRLLHTIETTSNSNGLVTISPSLESNYLAYPSPPKIINSEIKGLATTNNITLLPNEVIPSSGAEVSSSALTGSQDAKGIVTFDSSAMGPGTNHNAKNNSVKNGDVILFNLQTLQPAMVIEAHKGEIAALTISPDGTLLATASDKGTIIRVFSVETGSKVYQFRRGTYPTKICSMSFSDDNRFLAASSSSRTVHIFKLAKTASDPGKVDNQNSSDIEDHSVFSGEDIEDVENDEIGSIGSHSAASFGSSHDDHPDPLKEPVIDSSRRTVGRMIRKSSQKLSRKAAKTLGAYFPIKVTSILEPSRHFASLKLPVENNNAVKTIASVGSPVEIHSSEYPDLFEDGSWGSRDRNHGIMKVLPVRVISSEGFMYNYILDPERGGDCLLLSQYSLLMS</sequence>
<reference evidence="6 7" key="1">
    <citation type="submission" date="2016-03" db="EMBL/GenBank/DDBJ databases">
        <authorList>
            <person name="Devillers H."/>
        </authorList>
    </citation>
    <scope>NUCLEOTIDE SEQUENCE [LARGE SCALE GENOMIC DNA]</scope>
    <source>
        <strain evidence="6">CBS 11717</strain>
    </source>
</reference>
<proteinExistence type="inferred from homology"/>
<dbReference type="InterPro" id="IPR001680">
    <property type="entry name" value="WD40_rpt"/>
</dbReference>
<dbReference type="SMART" id="SM00320">
    <property type="entry name" value="WD40"/>
    <property type="match status" value="2"/>
</dbReference>
<dbReference type="EMBL" id="LT598462">
    <property type="protein sequence ID" value="SCU78846.1"/>
    <property type="molecule type" value="Genomic_DNA"/>
</dbReference>
<dbReference type="InterPro" id="IPR036322">
    <property type="entry name" value="WD40_repeat_dom_sf"/>
</dbReference>
<evidence type="ECO:0000313" key="6">
    <source>
        <dbReference type="EMBL" id="SCU78846.1"/>
    </source>
</evidence>
<evidence type="ECO:0000313" key="7">
    <source>
        <dbReference type="Proteomes" id="UP000191024"/>
    </source>
</evidence>
<feature type="compositionally biased region" description="Basic and acidic residues" evidence="5">
    <location>
        <begin position="368"/>
        <end position="383"/>
    </location>
</feature>
<gene>
    <name evidence="6" type="ORF">LAMI_0A06238G</name>
</gene>
<name>A0A1G4IQI6_9SACH</name>
<evidence type="ECO:0000256" key="4">
    <source>
        <dbReference type="PROSITE-ProRule" id="PRU00221"/>
    </source>
</evidence>
<dbReference type="PANTHER" id="PTHR11227">
    <property type="entry name" value="WD-REPEAT PROTEIN INTERACTING WITH PHOSPHOINOSIDES WIPI -RELATED"/>
    <property type="match status" value="1"/>
</dbReference>
<dbReference type="SUPFAM" id="SSF50978">
    <property type="entry name" value="WD40 repeat-like"/>
    <property type="match status" value="1"/>
</dbReference>
<dbReference type="STRING" id="1230905.A0A1G4IQI6"/>
<comment type="similarity">
    <text evidence="3">Belongs to the WD repeat PROPPIN family.</text>
</comment>
<accession>A0A1G4IQI6</accession>
<keyword evidence="1 4" id="KW-0853">WD repeat</keyword>
<keyword evidence="2" id="KW-0677">Repeat</keyword>
<organism evidence="6 7">
    <name type="scientific">Lachancea mirantina</name>
    <dbReference type="NCBI Taxonomy" id="1230905"/>
    <lineage>
        <taxon>Eukaryota</taxon>
        <taxon>Fungi</taxon>
        <taxon>Dikarya</taxon>
        <taxon>Ascomycota</taxon>
        <taxon>Saccharomycotina</taxon>
        <taxon>Saccharomycetes</taxon>
        <taxon>Saccharomycetales</taxon>
        <taxon>Saccharomycetaceae</taxon>
        <taxon>Lachancea</taxon>
    </lineage>
</organism>
<dbReference type="Proteomes" id="UP000191024">
    <property type="component" value="Chromosome A"/>
</dbReference>
<dbReference type="Pfam" id="PF21032">
    <property type="entry name" value="PROPPIN"/>
    <property type="match status" value="2"/>
</dbReference>
<evidence type="ECO:0000256" key="5">
    <source>
        <dbReference type="SAM" id="MobiDB-lite"/>
    </source>
</evidence>
<dbReference type="AlphaFoldDB" id="A0A1G4IQI6"/>
<feature type="compositionally biased region" description="Low complexity" evidence="5">
    <location>
        <begin position="357"/>
        <end position="367"/>
    </location>
</feature>
<evidence type="ECO:0000256" key="2">
    <source>
        <dbReference type="ARBA" id="ARBA00022737"/>
    </source>
</evidence>
<dbReference type="GO" id="GO:0005737">
    <property type="term" value="C:cytoplasm"/>
    <property type="evidence" value="ECO:0007669"/>
    <property type="project" value="UniProtKB-ARBA"/>
</dbReference>
<dbReference type="InterPro" id="IPR015943">
    <property type="entry name" value="WD40/YVTN_repeat-like_dom_sf"/>
</dbReference>
<protein>
    <submittedName>
        <fullName evidence="6">LAMI_0A06238g1_1</fullName>
    </submittedName>
</protein>
<dbReference type="OrthoDB" id="1667587at2759"/>
<dbReference type="PROSITE" id="PS50082">
    <property type="entry name" value="WD_REPEATS_2"/>
    <property type="match status" value="1"/>
</dbReference>
<dbReference type="InterPro" id="IPR048720">
    <property type="entry name" value="PROPPIN"/>
</dbReference>